<evidence type="ECO:0000313" key="1">
    <source>
        <dbReference type="EMBL" id="MDI4667620.1"/>
    </source>
</evidence>
<proteinExistence type="predicted"/>
<comment type="caution">
    <text evidence="1">The sequence shown here is derived from an EMBL/GenBank/DDBJ whole genome shotgun (WGS) entry which is preliminary data.</text>
</comment>
<dbReference type="Proteomes" id="UP001156974">
    <property type="component" value="Unassembled WGS sequence"/>
</dbReference>
<gene>
    <name evidence="1" type="ORF">MKZ47_00640</name>
</gene>
<dbReference type="InterPro" id="IPR019292">
    <property type="entry name" value="McrC"/>
</dbReference>
<dbReference type="PANTHER" id="PTHR38733:SF1">
    <property type="entry name" value="TYPE IV METHYL-DIRECTED RESTRICTION ENZYME ECOKMCRBC"/>
    <property type="match status" value="1"/>
</dbReference>
<name>A0ABT6TUN1_9GAMM</name>
<dbReference type="RefSeq" id="WP_175082094.1">
    <property type="nucleotide sequence ID" value="NZ_JAKUMG010000001.1"/>
</dbReference>
<organism evidence="1 2">
    <name type="scientific">Pseudoalteromonas shioyasakiensis</name>
    <dbReference type="NCBI Taxonomy" id="1190813"/>
    <lineage>
        <taxon>Bacteria</taxon>
        <taxon>Pseudomonadati</taxon>
        <taxon>Pseudomonadota</taxon>
        <taxon>Gammaproteobacteria</taxon>
        <taxon>Alteromonadales</taxon>
        <taxon>Pseudoalteromonadaceae</taxon>
        <taxon>Pseudoalteromonas</taxon>
    </lineage>
</organism>
<reference evidence="1 2" key="1">
    <citation type="submission" date="2022-02" db="EMBL/GenBank/DDBJ databases">
        <title>Genome analysis of Beneficial Microorganisms for Coral consortium from Pocillopora damicornis.</title>
        <authorList>
            <person name="Rosado P.M."/>
            <person name="Cardoso P.M."/>
            <person name="Rosado J.G."/>
            <person name="Schultz J."/>
            <person name="Rocha U."/>
            <person name="Costa T.K."/>
            <person name="Peixoto R.S."/>
        </authorList>
    </citation>
    <scope>NUCLEOTIDE SEQUENCE [LARGE SCALE GENOMIC DNA]</scope>
    <source>
        <strain evidence="1 2">BMC5</strain>
    </source>
</reference>
<dbReference type="EMBL" id="JAKUMG010000001">
    <property type="protein sequence ID" value="MDI4667620.1"/>
    <property type="molecule type" value="Genomic_DNA"/>
</dbReference>
<sequence length="436" mass="50970">MRTWSVYEFSRLYKSNITKCEGDNLNLEHFQFEALKQLLTCSEADHDKLFRYGFEKRQEVLVCQNYVGVICLPCGDQIEILPKTHRKSIHAESDESISRNRSNLIKMLKATQYLPGKVADNASLDMAKMPLLDVFIQLFLQEVSLLIKRGVARQYETHESNEPFIKGRILVSQQIRHNLVNKHHHFIAFDELTTNRPENRLIKSALLWSLKRVTAKTQHLCRELLFHFEEVTSSKAIWQDLNAWQRGRHLSHYEAIRPWIEMIFKDQSPTSVNGSKSMLSILFPMERVFEDYVPICLKEQFKKYDIKKHPPREYLISHEPSDNKKRTNGKLFQLIPDLHIKAPGKLIIGDTKWKVIDENFPNKKYGISESDIYQMLAYNQTYQKGESKPPVIWLIYPMTPQFLSPLPDFIFDNGLTLKVLPFDIDKSELVDNTADN</sequence>
<protein>
    <submittedName>
        <fullName evidence="1">McrC family protein</fullName>
    </submittedName>
</protein>
<accession>A0ABT6TUN1</accession>
<evidence type="ECO:0000313" key="2">
    <source>
        <dbReference type="Proteomes" id="UP001156974"/>
    </source>
</evidence>
<keyword evidence="2" id="KW-1185">Reference proteome</keyword>
<dbReference type="PANTHER" id="PTHR38733">
    <property type="entry name" value="PROTEIN MCRC"/>
    <property type="match status" value="1"/>
</dbReference>
<dbReference type="Pfam" id="PF10117">
    <property type="entry name" value="McrBC"/>
    <property type="match status" value="1"/>
</dbReference>